<keyword evidence="2" id="KW-0813">Transport</keyword>
<dbReference type="EMBL" id="KV460423">
    <property type="protein sequence ID" value="OCA18384.1"/>
    <property type="molecule type" value="Genomic_DNA"/>
</dbReference>
<dbReference type="PROSITE" id="PS51847">
    <property type="entry name" value="SMP"/>
    <property type="match status" value="1"/>
</dbReference>
<evidence type="ECO:0000256" key="9">
    <source>
        <dbReference type="ARBA" id="ARBA00023121"/>
    </source>
</evidence>
<evidence type="ECO:0000256" key="10">
    <source>
        <dbReference type="ARBA" id="ARBA00023136"/>
    </source>
</evidence>
<dbReference type="GO" id="GO:0005789">
    <property type="term" value="C:endoplasmic reticulum membrane"/>
    <property type="evidence" value="ECO:0007669"/>
    <property type="project" value="UniProtKB-ARBA"/>
</dbReference>
<dbReference type="Pfam" id="PF17047">
    <property type="entry name" value="SMP_LBD"/>
    <property type="match status" value="1"/>
</dbReference>
<reference evidence="12" key="2">
    <citation type="journal article" date="2010" name="Science">
        <title>The genome of the Western clawed frog Xenopus tropicalis.</title>
        <authorList>
            <person name="Hellsten U."/>
            <person name="Harland R.M."/>
            <person name="Gilchrist M.J."/>
            <person name="Hendrix D."/>
            <person name="Jurka J."/>
            <person name="Kapitonov V."/>
            <person name="Ovcharenko I."/>
            <person name="Putnam N.H."/>
            <person name="Shu S."/>
            <person name="Taher L."/>
            <person name="Blitz I.L."/>
            <person name="Blumberg B."/>
            <person name="Dichmann D.S."/>
            <person name="Dubchak I."/>
            <person name="Amaya E."/>
            <person name="Detter J.C."/>
            <person name="Fletcher R."/>
            <person name="Gerhard D.S."/>
            <person name="Goodstein D."/>
            <person name="Graves T."/>
            <person name="Grigoriev I.V."/>
            <person name="Grimwood J."/>
            <person name="Kawashima T."/>
            <person name="Lindquist E."/>
            <person name="Lucas S.M."/>
            <person name="Mead P.E."/>
            <person name="Mitros T."/>
            <person name="Ogino H."/>
            <person name="Ohta Y."/>
            <person name="Poliakov A.V."/>
            <person name="Pollet N."/>
            <person name="Robert J."/>
            <person name="Salamov A."/>
            <person name="Sater A.K."/>
            <person name="Schmutz J."/>
            <person name="Terry A."/>
            <person name="Vize P.D."/>
            <person name="Warren W.C."/>
            <person name="Wells D."/>
            <person name="Wills A."/>
            <person name="Wilson R.K."/>
            <person name="Zimmerman L.B."/>
            <person name="Zorn A.M."/>
            <person name="Grainger R."/>
            <person name="Grammer T."/>
            <person name="Khokha M.K."/>
            <person name="Richardson P.M."/>
            <person name="Rokhsar D.S."/>
        </authorList>
    </citation>
    <scope>NUCLEOTIDE SEQUENCE [LARGE SCALE GENOMIC DNA]</scope>
    <source>
        <strain evidence="12">Nigerian</strain>
    </source>
</reference>
<comment type="subcellular location">
    <subcellularLocation>
        <location evidence="1">Membrane</location>
    </subcellularLocation>
</comment>
<sequence>MSIFLRLFRFLEFDLGEKPPRITAVRFHRRTENRQIVLDLDISFDGPIEVEVALFKRFLKLGANHAELRGTARVILGPLLDEIPLFGAVTWYLPDRPVS</sequence>
<keyword evidence="4" id="KW-0479">Metal-binding</keyword>
<gene>
    <name evidence="12" type="ORF">XENTR_v90025745mg</name>
</gene>
<evidence type="ECO:0000256" key="6">
    <source>
        <dbReference type="ARBA" id="ARBA00022837"/>
    </source>
</evidence>
<evidence type="ECO:0000256" key="5">
    <source>
        <dbReference type="ARBA" id="ARBA00022737"/>
    </source>
</evidence>
<keyword evidence="10" id="KW-0472">Membrane</keyword>
<protein>
    <recommendedName>
        <fullName evidence="11">SMP-LTD domain-containing protein</fullName>
    </recommendedName>
</protein>
<keyword evidence="9" id="KW-0446">Lipid-binding</keyword>
<dbReference type="GO" id="GO:0006869">
    <property type="term" value="P:lipid transport"/>
    <property type="evidence" value="ECO:0007669"/>
    <property type="project" value="UniProtKB-KW"/>
</dbReference>
<name>A0A1B8Y5Z9_XENTR</name>
<reference evidence="12" key="3">
    <citation type="submission" date="2016-05" db="EMBL/GenBank/DDBJ databases">
        <title>WGS assembly of Xenopus tropicalis.</title>
        <authorList>
            <person name="Sessions A."/>
            <person name="Jenkins J."/>
            <person name="Mitros T."/>
            <person name="Lyons J.T."/>
            <person name="Dichmann D.S."/>
            <person name="Robert J."/>
            <person name="Harland R.M."/>
            <person name="Rokhsar D.S."/>
        </authorList>
    </citation>
    <scope>NUCLEOTIDE SEQUENCE</scope>
    <source>
        <strain evidence="12">Nigerian</strain>
    </source>
</reference>
<keyword evidence="8" id="KW-0445">Lipid transport</keyword>
<dbReference type="GO" id="GO:0008289">
    <property type="term" value="F:lipid binding"/>
    <property type="evidence" value="ECO:0007669"/>
    <property type="project" value="UniProtKB-KW"/>
</dbReference>
<evidence type="ECO:0000256" key="2">
    <source>
        <dbReference type="ARBA" id="ARBA00022448"/>
    </source>
</evidence>
<dbReference type="PANTHER" id="PTHR45761">
    <property type="entry name" value="EXTENDED SYNAPTOTAGMIN-LIKE PROTEIN 2, ISOFORM C"/>
    <property type="match status" value="1"/>
</dbReference>
<dbReference type="GO" id="GO:0046872">
    <property type="term" value="F:metal ion binding"/>
    <property type="evidence" value="ECO:0007669"/>
    <property type="project" value="UniProtKB-KW"/>
</dbReference>
<dbReference type="PANTHER" id="PTHR45761:SF9">
    <property type="entry name" value="EXTENDED SYNAPTOTAGMIN-1-LIKE"/>
    <property type="match status" value="1"/>
</dbReference>
<dbReference type="AlphaFoldDB" id="A0A1B8Y5Z9"/>
<evidence type="ECO:0000259" key="11">
    <source>
        <dbReference type="PROSITE" id="PS51847"/>
    </source>
</evidence>
<reference evidence="12" key="1">
    <citation type="submission" date="2009-11" db="EMBL/GenBank/DDBJ databases">
        <authorList>
            <consortium name="US DOE Joint Genome Institute (JGI-PGF)"/>
            <person name="Ottilar R."/>
            <person name="Schmutz J."/>
            <person name="Salamov A."/>
            <person name="Cheng J.F."/>
            <person name="Lucas S."/>
            <person name="Pitluck S."/>
            <person name="Gundlach H."/>
            <person name="Guo Y."/>
            <person name="Haberer G."/>
            <person name="Nasrallah J."/>
            <person name="Mayer K.F.X."/>
            <person name="van de Peer Y."/>
            <person name="Weigel D."/>
            <person name="Grigoriev I.V."/>
        </authorList>
    </citation>
    <scope>NUCLEOTIDE SEQUENCE</scope>
    <source>
        <strain evidence="12">Nigerian</strain>
    </source>
</reference>
<keyword evidence="5" id="KW-0677">Repeat</keyword>
<accession>A0A1B8Y5Z9</accession>
<evidence type="ECO:0000313" key="12">
    <source>
        <dbReference type="EMBL" id="OCA18384.1"/>
    </source>
</evidence>
<keyword evidence="7" id="KW-1133">Transmembrane helix</keyword>
<feature type="domain" description="SMP-LTD" evidence="11">
    <location>
        <begin position="1"/>
        <end position="99"/>
    </location>
</feature>
<evidence type="ECO:0000256" key="3">
    <source>
        <dbReference type="ARBA" id="ARBA00022692"/>
    </source>
</evidence>
<proteinExistence type="predicted"/>
<evidence type="ECO:0000256" key="1">
    <source>
        <dbReference type="ARBA" id="ARBA00004370"/>
    </source>
</evidence>
<evidence type="ECO:0000256" key="7">
    <source>
        <dbReference type="ARBA" id="ARBA00022989"/>
    </source>
</evidence>
<keyword evidence="3" id="KW-0812">Transmembrane</keyword>
<dbReference type="InterPro" id="IPR031468">
    <property type="entry name" value="SMP_LBD"/>
</dbReference>
<evidence type="ECO:0000256" key="4">
    <source>
        <dbReference type="ARBA" id="ARBA00022723"/>
    </source>
</evidence>
<evidence type="ECO:0000256" key="8">
    <source>
        <dbReference type="ARBA" id="ARBA00023055"/>
    </source>
</evidence>
<dbReference type="InterPro" id="IPR051634">
    <property type="entry name" value="Extended_Synaptotagmin"/>
</dbReference>
<dbReference type="InterPro" id="IPR039010">
    <property type="entry name" value="Synaptotagmin_SMP"/>
</dbReference>
<organism evidence="12">
    <name type="scientific">Xenopus tropicalis</name>
    <name type="common">Western clawed frog</name>
    <name type="synonym">Silurana tropicalis</name>
    <dbReference type="NCBI Taxonomy" id="8364"/>
    <lineage>
        <taxon>Eukaryota</taxon>
        <taxon>Metazoa</taxon>
        <taxon>Chordata</taxon>
        <taxon>Craniata</taxon>
        <taxon>Vertebrata</taxon>
        <taxon>Euteleostomi</taxon>
        <taxon>Amphibia</taxon>
        <taxon>Batrachia</taxon>
        <taxon>Anura</taxon>
        <taxon>Pipoidea</taxon>
        <taxon>Pipidae</taxon>
        <taxon>Xenopodinae</taxon>
        <taxon>Xenopus</taxon>
        <taxon>Silurana</taxon>
    </lineage>
</organism>
<keyword evidence="6" id="KW-0106">Calcium</keyword>